<dbReference type="PIRSF" id="PIRSF037037">
    <property type="entry name" value="Kelch-like_protein_gigaxonin"/>
    <property type="match status" value="1"/>
</dbReference>
<evidence type="ECO:0000256" key="2">
    <source>
        <dbReference type="ARBA" id="ARBA00022737"/>
    </source>
</evidence>
<dbReference type="SUPFAM" id="SSF117281">
    <property type="entry name" value="Kelch motif"/>
    <property type="match status" value="1"/>
</dbReference>
<dbReference type="InterPro" id="IPR017096">
    <property type="entry name" value="BTB-kelch_protein"/>
</dbReference>
<dbReference type="InterPro" id="IPR011333">
    <property type="entry name" value="SKP1/BTB/POZ_sf"/>
</dbReference>
<dbReference type="PROSITE" id="PS50097">
    <property type="entry name" value="BTB"/>
    <property type="match status" value="1"/>
</dbReference>
<dbReference type="SMART" id="SM00612">
    <property type="entry name" value="Kelch"/>
    <property type="match status" value="4"/>
</dbReference>
<dbReference type="Pfam" id="PF07707">
    <property type="entry name" value="BACK"/>
    <property type="match status" value="1"/>
</dbReference>
<protein>
    <submittedName>
        <fullName evidence="5">KLHL13 protein</fullName>
    </submittedName>
</protein>
<evidence type="ECO:0000313" key="6">
    <source>
        <dbReference type="Proteomes" id="UP000838412"/>
    </source>
</evidence>
<dbReference type="OrthoDB" id="6350321at2759"/>
<keyword evidence="1" id="KW-0880">Kelch repeat</keyword>
<sequence length="610" mass="69048">MSRQIGKPAGRISVQGETTGLSQCFKRKERDSDPDDMGKAVPSLKRFRRDDSQCDLTLRVQCTDFRAHKCVIMANSDFFNSMFTHPLKESAETVVELQGLDSDTFETLFDFMYTSDMTLSEETLQSILSASTYLQIPKALEKCSGYLEETMDALSCAETLVIAGNHGLTSLEFIAMEFLAKNFVIATESLSFLYLSPKQVLTLLGSDYTFVCAELDIFDAVVRWFRHDFEQRAKYVGKIIKKIRFGLISVVDIEEEIVPLSKEFENREFSKLVADARAWHARKYEQSVSDKVNSTARVSPYMTLVSGMIDSNQDSSLAIRMCRTPWKRRHRWEPVGTTPRNFGKAAVACAVVGDFLYVVGFPKRFLASQSEIHDDVNWFMRYDPRQEEWLKLRKLNHKHSGMKLTSVGDKLYASGSSDVNIVECYLIRTNRWVDAFELPHKQFLHAAESHGGMLYIGGGIFVEEAGSTACDDLIRFDPATKEVATLKPMGTPRFGHSVVCHGNKLYSFGGTTYHPEVAWGFAESSECYDIADNTWTTLPSMPTPRGFSGVTVLGDQIYVVGGTCDGFGKTSVEVYDVNEKKWEKRAMIQRRLYYLGLVMLRHPFKKFKNP</sequence>
<dbReference type="SUPFAM" id="SSF54695">
    <property type="entry name" value="POZ domain"/>
    <property type="match status" value="1"/>
</dbReference>
<dbReference type="Proteomes" id="UP000838412">
    <property type="component" value="Chromosome 17"/>
</dbReference>
<dbReference type="SMART" id="SM00225">
    <property type="entry name" value="BTB"/>
    <property type="match status" value="1"/>
</dbReference>
<dbReference type="Pfam" id="PF24681">
    <property type="entry name" value="Kelch_KLHDC2_KLHL20_DRC7"/>
    <property type="match status" value="1"/>
</dbReference>
<dbReference type="SMART" id="SM00875">
    <property type="entry name" value="BACK"/>
    <property type="match status" value="1"/>
</dbReference>
<dbReference type="InterPro" id="IPR006652">
    <property type="entry name" value="Kelch_1"/>
</dbReference>
<dbReference type="AlphaFoldDB" id="A0A8K0EHD7"/>
<evidence type="ECO:0000313" key="5">
    <source>
        <dbReference type="EMBL" id="CAH1248947.1"/>
    </source>
</evidence>
<dbReference type="PANTHER" id="PTHR45632">
    <property type="entry name" value="LD33804P"/>
    <property type="match status" value="1"/>
</dbReference>
<feature type="domain" description="BTB" evidence="4">
    <location>
        <begin position="54"/>
        <end position="121"/>
    </location>
</feature>
<dbReference type="EMBL" id="OV696702">
    <property type="protein sequence ID" value="CAH1248947.1"/>
    <property type="molecule type" value="Genomic_DNA"/>
</dbReference>
<dbReference type="InterPro" id="IPR000210">
    <property type="entry name" value="BTB/POZ_dom"/>
</dbReference>
<organism evidence="5 6">
    <name type="scientific">Branchiostoma lanceolatum</name>
    <name type="common">Common lancelet</name>
    <name type="synonym">Amphioxus lanceolatum</name>
    <dbReference type="NCBI Taxonomy" id="7740"/>
    <lineage>
        <taxon>Eukaryota</taxon>
        <taxon>Metazoa</taxon>
        <taxon>Chordata</taxon>
        <taxon>Cephalochordata</taxon>
        <taxon>Leptocardii</taxon>
        <taxon>Amphioxiformes</taxon>
        <taxon>Branchiostomatidae</taxon>
        <taxon>Branchiostoma</taxon>
    </lineage>
</organism>
<dbReference type="PANTHER" id="PTHR45632:SF27">
    <property type="entry name" value="KELCH-LIKE PROTEIN 9"/>
    <property type="match status" value="1"/>
</dbReference>
<dbReference type="Gene3D" id="3.30.710.10">
    <property type="entry name" value="Potassium Channel Kv1.1, Chain A"/>
    <property type="match status" value="1"/>
</dbReference>
<accession>A0A8K0EHD7</accession>
<proteinExistence type="predicted"/>
<dbReference type="Pfam" id="PF00651">
    <property type="entry name" value="BTB"/>
    <property type="match status" value="1"/>
</dbReference>
<name>A0A8K0EHD7_BRALA</name>
<dbReference type="Gene3D" id="2.120.10.80">
    <property type="entry name" value="Kelch-type beta propeller"/>
    <property type="match status" value="1"/>
</dbReference>
<feature type="region of interest" description="Disordered" evidence="3">
    <location>
        <begin position="1"/>
        <end position="44"/>
    </location>
</feature>
<dbReference type="InterPro" id="IPR011705">
    <property type="entry name" value="BACK"/>
</dbReference>
<keyword evidence="2" id="KW-0677">Repeat</keyword>
<dbReference type="Gene3D" id="1.25.40.420">
    <property type="match status" value="1"/>
</dbReference>
<dbReference type="InterPro" id="IPR015915">
    <property type="entry name" value="Kelch-typ_b-propeller"/>
</dbReference>
<gene>
    <name evidence="5" type="primary">KLHL13</name>
    <name evidence="5" type="ORF">BLAG_LOCUS10215</name>
</gene>
<reference evidence="5" key="1">
    <citation type="submission" date="2022-01" db="EMBL/GenBank/DDBJ databases">
        <authorList>
            <person name="Braso-Vives M."/>
        </authorList>
    </citation>
    <scope>NUCLEOTIDE SEQUENCE</scope>
</reference>
<keyword evidence="6" id="KW-1185">Reference proteome</keyword>
<evidence type="ECO:0000256" key="1">
    <source>
        <dbReference type="ARBA" id="ARBA00022441"/>
    </source>
</evidence>
<evidence type="ECO:0000259" key="4">
    <source>
        <dbReference type="PROSITE" id="PS50097"/>
    </source>
</evidence>
<evidence type="ECO:0000256" key="3">
    <source>
        <dbReference type="SAM" id="MobiDB-lite"/>
    </source>
</evidence>